<dbReference type="RefSeq" id="WP_023430397.1">
    <property type="nucleotide sequence ID" value="NZ_AWXZ01000007.1"/>
</dbReference>
<name>V4RMK4_9HYPH</name>
<dbReference type="OrthoDB" id="7363179at2"/>
<comment type="caution">
    <text evidence="2">The sequence shown here is derived from an EMBL/GenBank/DDBJ whole genome shotgun (WGS) entry which is preliminary data.</text>
</comment>
<dbReference type="SUPFAM" id="SSF103247">
    <property type="entry name" value="TT1751-like"/>
    <property type="match status" value="1"/>
</dbReference>
<proteinExistence type="predicted"/>
<evidence type="ECO:0000256" key="1">
    <source>
        <dbReference type="SAM" id="SignalP"/>
    </source>
</evidence>
<dbReference type="eggNOG" id="COG3439">
    <property type="taxonomic scope" value="Bacteria"/>
</dbReference>
<accession>V4RMK4</accession>
<organism evidence="2 3">
    <name type="scientific">Lutibaculum baratangense AMV1</name>
    <dbReference type="NCBI Taxonomy" id="631454"/>
    <lineage>
        <taxon>Bacteria</taxon>
        <taxon>Pseudomonadati</taxon>
        <taxon>Pseudomonadota</taxon>
        <taxon>Alphaproteobacteria</taxon>
        <taxon>Hyphomicrobiales</taxon>
        <taxon>Tepidamorphaceae</taxon>
        <taxon>Lutibaculum</taxon>
    </lineage>
</organism>
<evidence type="ECO:0000313" key="2">
    <source>
        <dbReference type="EMBL" id="ESR27261.1"/>
    </source>
</evidence>
<dbReference type="EMBL" id="AWXZ01000007">
    <property type="protein sequence ID" value="ESR27261.1"/>
    <property type="molecule type" value="Genomic_DNA"/>
</dbReference>
<dbReference type="PROSITE" id="PS51257">
    <property type="entry name" value="PROKAR_LIPOPROTEIN"/>
    <property type="match status" value="1"/>
</dbReference>
<dbReference type="InterPro" id="IPR035923">
    <property type="entry name" value="TT1751-like_sf"/>
</dbReference>
<dbReference type="Proteomes" id="UP000017819">
    <property type="component" value="Unassembled WGS sequence"/>
</dbReference>
<feature type="signal peptide" evidence="1">
    <location>
        <begin position="1"/>
        <end position="24"/>
    </location>
</feature>
<dbReference type="Gene3D" id="3.30.310.70">
    <property type="entry name" value="TT1751-like domain"/>
    <property type="match status" value="1"/>
</dbReference>
<dbReference type="AlphaFoldDB" id="V4RMK4"/>
<gene>
    <name evidence="2" type="ORF">N177_0240</name>
</gene>
<reference evidence="2 3" key="1">
    <citation type="journal article" date="2014" name="Genome Announc.">
        <title>Draft Genome Sequence of Lutibaculum baratangense Strain AMV1T, Isolated from a Mud Volcano in Andamans, India.</title>
        <authorList>
            <person name="Singh A."/>
            <person name="Sreenivas A."/>
            <person name="Sathyanarayana Reddy G."/>
            <person name="Pinnaka A.K."/>
            <person name="Shivaji S."/>
        </authorList>
    </citation>
    <scope>NUCLEOTIDE SEQUENCE [LARGE SCALE GENOMIC DNA]</scope>
    <source>
        <strain evidence="2 3">AMV1</strain>
    </source>
</reference>
<sequence>MNRKIGAVLAAPCLLFLACGTAIAQSGGITTHEVEAPFDQVRQDIYDAIVNRGYVIDYNARIGEMLERTGQDVGSDRSIFSGAETFQFCSAVLSRKTMEADPLNIAYCPYTVFVFEAAEREGVVTVGFRHLGDGGEGDGAEALDEVNQILDEIVREAAGQP</sequence>
<protein>
    <submittedName>
        <fullName evidence="2">Uncharacterized protein</fullName>
    </submittedName>
</protein>
<feature type="chain" id="PRO_5004728694" evidence="1">
    <location>
        <begin position="25"/>
        <end position="161"/>
    </location>
</feature>
<keyword evidence="1" id="KW-0732">Signal</keyword>
<keyword evidence="3" id="KW-1185">Reference proteome</keyword>
<evidence type="ECO:0000313" key="3">
    <source>
        <dbReference type="Proteomes" id="UP000017819"/>
    </source>
</evidence>
<dbReference type="STRING" id="631454.N177_0240"/>